<dbReference type="InterPro" id="IPR043136">
    <property type="entry name" value="B30.2/SPRY_sf"/>
</dbReference>
<dbReference type="OrthoDB" id="10680268at2759"/>
<dbReference type="InterPro" id="IPR013320">
    <property type="entry name" value="ConA-like_dom_sf"/>
</dbReference>
<evidence type="ECO:0008006" key="3">
    <source>
        <dbReference type="Google" id="ProtNLM"/>
    </source>
</evidence>
<organism evidence="1 2">
    <name type="scientific">Streblomastix strix</name>
    <dbReference type="NCBI Taxonomy" id="222440"/>
    <lineage>
        <taxon>Eukaryota</taxon>
        <taxon>Metamonada</taxon>
        <taxon>Preaxostyla</taxon>
        <taxon>Oxymonadida</taxon>
        <taxon>Streblomastigidae</taxon>
        <taxon>Streblomastix</taxon>
    </lineage>
</organism>
<sequence>MSHNYLTKLKDKLTGKKESSESSLTLEEEIPFALTSTILNYIIPSKEDATENDDIIKHSDQNNQECTVLIEEKINEGVWRFEGVFSNHEYANFMIGIADESCVFGANKLPQDDGNHEKIVAFWNTGEISHRFKHIEGNSEFKCGQKVAIEVNMEAKTCHFFVDGVQQPKYVVGIPPSIRFWVNISWEGSSFEVLRLQILPKSYGKTGKGFRAYEYGKEWK</sequence>
<proteinExistence type="predicted"/>
<reference evidence="1 2" key="1">
    <citation type="submission" date="2019-03" db="EMBL/GenBank/DDBJ databases">
        <title>Single cell metagenomics reveals metabolic interactions within the superorganism composed of flagellate Streblomastix strix and complex community of Bacteroidetes bacteria on its surface.</title>
        <authorList>
            <person name="Treitli S.C."/>
            <person name="Kolisko M."/>
            <person name="Husnik F."/>
            <person name="Keeling P."/>
            <person name="Hampl V."/>
        </authorList>
    </citation>
    <scope>NUCLEOTIDE SEQUENCE [LARGE SCALE GENOMIC DNA]</scope>
    <source>
        <strain evidence="1">ST1C</strain>
    </source>
</reference>
<evidence type="ECO:0000313" key="2">
    <source>
        <dbReference type="Proteomes" id="UP000324800"/>
    </source>
</evidence>
<dbReference type="SUPFAM" id="SSF49899">
    <property type="entry name" value="Concanavalin A-like lectins/glucanases"/>
    <property type="match status" value="1"/>
</dbReference>
<name>A0A5J4V2K5_9EUKA</name>
<protein>
    <recommendedName>
        <fullName evidence="3">B30.2/SPRY domain-containing protein</fullName>
    </recommendedName>
</protein>
<dbReference type="EMBL" id="SNRW01010147">
    <property type="protein sequence ID" value="KAA6376969.1"/>
    <property type="molecule type" value="Genomic_DNA"/>
</dbReference>
<dbReference type="Proteomes" id="UP000324800">
    <property type="component" value="Unassembled WGS sequence"/>
</dbReference>
<accession>A0A5J4V2K5</accession>
<gene>
    <name evidence="1" type="ORF">EZS28_027504</name>
</gene>
<dbReference type="AlphaFoldDB" id="A0A5J4V2K5"/>
<evidence type="ECO:0000313" key="1">
    <source>
        <dbReference type="EMBL" id="KAA6376969.1"/>
    </source>
</evidence>
<dbReference type="Gene3D" id="2.60.120.920">
    <property type="match status" value="1"/>
</dbReference>
<comment type="caution">
    <text evidence="1">The sequence shown here is derived from an EMBL/GenBank/DDBJ whole genome shotgun (WGS) entry which is preliminary data.</text>
</comment>